<organism evidence="2 3">
    <name type="scientific">Marasmiellus scandens</name>
    <dbReference type="NCBI Taxonomy" id="2682957"/>
    <lineage>
        <taxon>Eukaryota</taxon>
        <taxon>Fungi</taxon>
        <taxon>Dikarya</taxon>
        <taxon>Basidiomycota</taxon>
        <taxon>Agaricomycotina</taxon>
        <taxon>Agaricomycetes</taxon>
        <taxon>Agaricomycetidae</taxon>
        <taxon>Agaricales</taxon>
        <taxon>Marasmiineae</taxon>
        <taxon>Omphalotaceae</taxon>
        <taxon>Marasmiellus</taxon>
    </lineage>
</organism>
<dbReference type="Proteomes" id="UP001498398">
    <property type="component" value="Unassembled WGS sequence"/>
</dbReference>
<reference evidence="2 3" key="1">
    <citation type="submission" date="2024-01" db="EMBL/GenBank/DDBJ databases">
        <title>A draft genome for the cacao thread blight pathogen Marasmiellus scandens.</title>
        <authorList>
            <person name="Baruah I.K."/>
            <person name="Leung J."/>
            <person name="Bukari Y."/>
            <person name="Amoako-Attah I."/>
            <person name="Meinhardt L.W."/>
            <person name="Bailey B.A."/>
            <person name="Cohen S.P."/>
        </authorList>
    </citation>
    <scope>NUCLEOTIDE SEQUENCE [LARGE SCALE GENOMIC DNA]</scope>
    <source>
        <strain evidence="2 3">GH-19</strain>
    </source>
</reference>
<evidence type="ECO:0000313" key="2">
    <source>
        <dbReference type="EMBL" id="KAK7443441.1"/>
    </source>
</evidence>
<evidence type="ECO:0000313" key="3">
    <source>
        <dbReference type="Proteomes" id="UP001498398"/>
    </source>
</evidence>
<sequence>MADTLPTTTADTVPPSRCSRFVVQSNDVLQGEARVNVMKENSDEVIWFKERYLEEKEVVEHIVHNATRTICWTVHRPLRGWYIRLRAPSFPPGLFIPLTPVPPQSPHYVEAALSLHSRTNLPCQPDDSTTYFASPRPPTGSSSSIHSYPPTPPAAPALVLQPPSPDSEQPPRRQTNKPSINEFVLSPYADPVASKSLFARVMNAFRDYDKMNHYSFTLSRIAVQSPPPYTPSSSSPDIQSPASPTSPQAPVSLPTSSPTTLASMKCLPLLTFHDQTSAFTVRSLAGLLEIDQAEEHLLGIDTSFWVAVALTYLDFLSDRGSYLAVLGD</sequence>
<dbReference type="EMBL" id="JBANRG010000054">
    <property type="protein sequence ID" value="KAK7443441.1"/>
    <property type="molecule type" value="Genomic_DNA"/>
</dbReference>
<name>A0ABR1IWS1_9AGAR</name>
<accession>A0ABR1IWS1</accession>
<proteinExistence type="predicted"/>
<feature type="compositionally biased region" description="Low complexity" evidence="1">
    <location>
        <begin position="231"/>
        <end position="257"/>
    </location>
</feature>
<gene>
    <name evidence="2" type="ORF">VKT23_015614</name>
</gene>
<protein>
    <submittedName>
        <fullName evidence="2">Uncharacterized protein</fullName>
    </submittedName>
</protein>
<comment type="caution">
    <text evidence="2">The sequence shown here is derived from an EMBL/GenBank/DDBJ whole genome shotgun (WGS) entry which is preliminary data.</text>
</comment>
<feature type="region of interest" description="Disordered" evidence="1">
    <location>
        <begin position="225"/>
        <end position="257"/>
    </location>
</feature>
<feature type="region of interest" description="Disordered" evidence="1">
    <location>
        <begin position="124"/>
        <end position="182"/>
    </location>
</feature>
<keyword evidence="3" id="KW-1185">Reference proteome</keyword>
<evidence type="ECO:0000256" key="1">
    <source>
        <dbReference type="SAM" id="MobiDB-lite"/>
    </source>
</evidence>